<comment type="caution">
    <text evidence="2">The sequence shown here is derived from an EMBL/GenBank/DDBJ whole genome shotgun (WGS) entry which is preliminary data.</text>
</comment>
<proteinExistence type="predicted"/>
<evidence type="ECO:0000313" key="3">
    <source>
        <dbReference type="Proteomes" id="UP000629098"/>
    </source>
</evidence>
<dbReference type="Proteomes" id="UP000629098">
    <property type="component" value="Unassembled WGS sequence"/>
</dbReference>
<gene>
    <name evidence="2" type="ORF">ICL16_14795</name>
</gene>
<name>A0A8J6XFU5_9CYAN</name>
<sequence>MTETEIREEADKILEILISKPFAECFPLTRDFKQLPTSPGIYALKSRDEKILYIGKSGGIRARFRSGHNALTQAFFDRLDPTDLRIAVFVVTIQRVRLLSELESLILQKIDKPRYNSRIPSRE</sequence>
<dbReference type="EMBL" id="JACXAE010000050">
    <property type="protein sequence ID" value="MBD2773303.1"/>
    <property type="molecule type" value="Genomic_DNA"/>
</dbReference>
<organism evidence="2 3">
    <name type="scientific">Iningainema tapete BLCC-T55</name>
    <dbReference type="NCBI Taxonomy" id="2748662"/>
    <lineage>
        <taxon>Bacteria</taxon>
        <taxon>Bacillati</taxon>
        <taxon>Cyanobacteriota</taxon>
        <taxon>Cyanophyceae</taxon>
        <taxon>Nostocales</taxon>
        <taxon>Scytonemataceae</taxon>
        <taxon>Iningainema tapete</taxon>
    </lineage>
</organism>
<evidence type="ECO:0000259" key="1">
    <source>
        <dbReference type="PROSITE" id="PS50164"/>
    </source>
</evidence>
<protein>
    <submittedName>
        <fullName evidence="2">GIY-YIG nuclease family protein</fullName>
    </submittedName>
</protein>
<dbReference type="AlphaFoldDB" id="A0A8J6XFU5"/>
<dbReference type="InterPro" id="IPR035901">
    <property type="entry name" value="GIY-YIG_endonuc_sf"/>
</dbReference>
<accession>A0A8J6XFU5</accession>
<keyword evidence="3" id="KW-1185">Reference proteome</keyword>
<feature type="domain" description="GIY-YIG" evidence="1">
    <location>
        <begin position="37"/>
        <end position="117"/>
    </location>
</feature>
<dbReference type="Gene3D" id="3.40.1440.10">
    <property type="entry name" value="GIY-YIG endonuclease"/>
    <property type="match status" value="1"/>
</dbReference>
<dbReference type="PROSITE" id="PS50164">
    <property type="entry name" value="GIY_YIG"/>
    <property type="match status" value="1"/>
</dbReference>
<evidence type="ECO:0000313" key="2">
    <source>
        <dbReference type="EMBL" id="MBD2773303.1"/>
    </source>
</evidence>
<dbReference type="InterPro" id="IPR000305">
    <property type="entry name" value="GIY-YIG_endonuc"/>
</dbReference>
<dbReference type="Pfam" id="PF01541">
    <property type="entry name" value="GIY-YIG"/>
    <property type="match status" value="1"/>
</dbReference>
<dbReference type="RefSeq" id="WP_190828897.1">
    <property type="nucleotide sequence ID" value="NZ_CAWPPI010000050.1"/>
</dbReference>
<reference evidence="2" key="1">
    <citation type="submission" date="2020-09" db="EMBL/GenBank/DDBJ databases">
        <title>Iningainema tapete sp. nov. (Scytonemataceae, Cyanobacteria) from greenhouses in central Florida (USA) produces two types of nodularin with biosynthetic potential for microcystin-LR and anabaenopeptins.</title>
        <authorList>
            <person name="Berthold D.E."/>
            <person name="Lefler F.W."/>
            <person name="Huang I.-S."/>
            <person name="Abdulla H."/>
            <person name="Zimba P.V."/>
            <person name="Laughinghouse H.D. IV."/>
        </authorList>
    </citation>
    <scope>NUCLEOTIDE SEQUENCE</scope>
    <source>
        <strain evidence="2">BLCCT55</strain>
    </source>
</reference>
<dbReference type="SUPFAM" id="SSF82771">
    <property type="entry name" value="GIY-YIG endonuclease"/>
    <property type="match status" value="1"/>
</dbReference>